<protein>
    <submittedName>
        <fullName evidence="1">Uncharacterized protein</fullName>
    </submittedName>
</protein>
<sequence>MDGMVFIIGNTVRPLGAPGVSDDADDVLTLVDADDTVCRPDKHLFRHKQYRILLTSSPKKNEDRKWLTQRVGDSQGMFMMMPWSREEFVVASLFLQSNDITLERLQEASCICGNIPRECFVAAVSPRLSSAKDKIRNAIDLTDNLSRAIINMKVGGETVIHRAFQIRPLYEDRLWNSCLVEPVSDWAFSEMMDVLDKRRAGSAYEFYCAIKGCHDGAALAGRTFENHLHKFLKTSSRTFTIESLDNRSATLEIRFTSETKFFGDMKCFSGHLVLSVKSETSCYLQPLSPVFPSFDSFLYQPEISQSGFSRLIALQATTAADHAIKIKGLEDVQTSLKLKVPGMKHLRPTIKRNMIILFVVPDTLGVIFAKQTIEGAKQAIKDTKKGTKKEKEPLWYRKTAQYILALSEEEVFKAT</sequence>
<keyword evidence="2" id="KW-1185">Reference proteome</keyword>
<dbReference type="PANTHER" id="PTHR33129:SF1">
    <property type="entry name" value="ATP-BINDING PROTEIN"/>
    <property type="match status" value="1"/>
</dbReference>
<gene>
    <name evidence="1" type="ORF">M378DRAFT_166485</name>
</gene>
<dbReference type="HOGENOM" id="CLU_058167_0_0_1"/>
<dbReference type="PANTHER" id="PTHR33129">
    <property type="entry name" value="PROTEIN KINASE DOMAIN-CONTAINING PROTEIN-RELATED"/>
    <property type="match status" value="1"/>
</dbReference>
<dbReference type="OrthoDB" id="2882720at2759"/>
<reference evidence="1 2" key="1">
    <citation type="submission" date="2014-04" db="EMBL/GenBank/DDBJ databases">
        <title>Evolutionary Origins and Diversification of the Mycorrhizal Mutualists.</title>
        <authorList>
            <consortium name="DOE Joint Genome Institute"/>
            <consortium name="Mycorrhizal Genomics Consortium"/>
            <person name="Kohler A."/>
            <person name="Kuo A."/>
            <person name="Nagy L.G."/>
            <person name="Floudas D."/>
            <person name="Copeland A."/>
            <person name="Barry K.W."/>
            <person name="Cichocki N."/>
            <person name="Veneault-Fourrey C."/>
            <person name="LaButti K."/>
            <person name="Lindquist E.A."/>
            <person name="Lipzen A."/>
            <person name="Lundell T."/>
            <person name="Morin E."/>
            <person name="Murat C."/>
            <person name="Riley R."/>
            <person name="Ohm R."/>
            <person name="Sun H."/>
            <person name="Tunlid A."/>
            <person name="Henrissat B."/>
            <person name="Grigoriev I.V."/>
            <person name="Hibbett D.S."/>
            <person name="Martin F."/>
        </authorList>
    </citation>
    <scope>NUCLEOTIDE SEQUENCE [LARGE SCALE GENOMIC DNA]</scope>
    <source>
        <strain evidence="1 2">Koide BX008</strain>
    </source>
</reference>
<evidence type="ECO:0000313" key="1">
    <source>
        <dbReference type="EMBL" id="KIL61712.1"/>
    </source>
</evidence>
<evidence type="ECO:0000313" key="2">
    <source>
        <dbReference type="Proteomes" id="UP000054549"/>
    </source>
</evidence>
<name>A0A0C2WJJ2_AMAMK</name>
<organism evidence="1 2">
    <name type="scientific">Amanita muscaria (strain Koide BX008)</name>
    <dbReference type="NCBI Taxonomy" id="946122"/>
    <lineage>
        <taxon>Eukaryota</taxon>
        <taxon>Fungi</taxon>
        <taxon>Dikarya</taxon>
        <taxon>Basidiomycota</taxon>
        <taxon>Agaricomycotina</taxon>
        <taxon>Agaricomycetes</taxon>
        <taxon>Agaricomycetidae</taxon>
        <taxon>Agaricales</taxon>
        <taxon>Pluteineae</taxon>
        <taxon>Amanitaceae</taxon>
        <taxon>Amanita</taxon>
    </lineage>
</organism>
<dbReference type="InterPro" id="IPR052980">
    <property type="entry name" value="Crinkler_effector"/>
</dbReference>
<accession>A0A0C2WJJ2</accession>
<proteinExistence type="predicted"/>
<dbReference type="InParanoid" id="A0A0C2WJJ2"/>
<dbReference type="Proteomes" id="UP000054549">
    <property type="component" value="Unassembled WGS sequence"/>
</dbReference>
<dbReference type="EMBL" id="KN818280">
    <property type="protein sequence ID" value="KIL61712.1"/>
    <property type="molecule type" value="Genomic_DNA"/>
</dbReference>
<dbReference type="AlphaFoldDB" id="A0A0C2WJJ2"/>
<feature type="non-terminal residue" evidence="1">
    <location>
        <position position="415"/>
    </location>
</feature>